<evidence type="ECO:0000313" key="6">
    <source>
        <dbReference type="EMBL" id="VTE38258.1"/>
    </source>
</evidence>
<dbReference type="InterPro" id="IPR010982">
    <property type="entry name" value="Lambda_DNA-bd_dom_sf"/>
</dbReference>
<dbReference type="Pfam" id="PF06114">
    <property type="entry name" value="Peptidase_M78"/>
    <property type="match status" value="1"/>
</dbReference>
<dbReference type="Pfam" id="PF01381">
    <property type="entry name" value="HTH_3"/>
    <property type="match status" value="1"/>
</dbReference>
<evidence type="ECO:0000313" key="3">
    <source>
        <dbReference type="EMBL" id="VMC95907.1"/>
    </source>
</evidence>
<evidence type="ECO:0000313" key="9">
    <source>
        <dbReference type="Proteomes" id="UP000314170"/>
    </source>
</evidence>
<dbReference type="PANTHER" id="PTHR43236">
    <property type="entry name" value="ANTITOXIN HIGA1"/>
    <property type="match status" value="1"/>
</dbReference>
<gene>
    <name evidence="4" type="ORF">SAMEA104154639_00510</name>
    <name evidence="3" type="ORF">SAMEA2627268_01369</name>
    <name evidence="5" type="ORF">SAMEA3389245_00950</name>
    <name evidence="6" type="ORF">SAMEA4038883_00960</name>
</gene>
<dbReference type="OrthoDB" id="9816277at2"/>
<proteinExistence type="inferred from homology"/>
<dbReference type="InterPro" id="IPR001387">
    <property type="entry name" value="Cro/C1-type_HTH"/>
</dbReference>
<evidence type="ECO:0000256" key="1">
    <source>
        <dbReference type="ARBA" id="ARBA00007227"/>
    </source>
</evidence>
<evidence type="ECO:0000313" key="5">
    <source>
        <dbReference type="EMBL" id="VST66105.1"/>
    </source>
</evidence>
<dbReference type="CDD" id="cd00093">
    <property type="entry name" value="HTH_XRE"/>
    <property type="match status" value="1"/>
</dbReference>
<evidence type="ECO:0000313" key="10">
    <source>
        <dbReference type="Proteomes" id="UP000405447"/>
    </source>
</evidence>
<dbReference type="Gene3D" id="1.10.10.2910">
    <property type="match status" value="1"/>
</dbReference>
<reference evidence="7 8" key="1">
    <citation type="submission" date="2019-04" db="EMBL/GenBank/DDBJ databases">
        <authorList>
            <consortium name="Pathogen Informatics"/>
        </authorList>
    </citation>
    <scope>NUCLEOTIDE SEQUENCE [LARGE SCALE GENOMIC DNA]</scope>
    <source>
        <strain evidence="4 9">GPSC38</strain>
        <strain evidence="3 8">GPSC47</strain>
        <strain evidence="5 10">GPSC535</strain>
        <strain evidence="6 7">GPSC559</strain>
    </source>
</reference>
<evidence type="ECO:0000313" key="4">
    <source>
        <dbReference type="EMBL" id="VSJ51162.1"/>
    </source>
</evidence>
<dbReference type="EMBL" id="CAAQRO010000009">
    <property type="protein sequence ID" value="VMC95907.1"/>
    <property type="molecule type" value="Genomic_DNA"/>
</dbReference>
<feature type="domain" description="HTH cro/C1-type" evidence="2">
    <location>
        <begin position="7"/>
        <end position="61"/>
    </location>
</feature>
<dbReference type="EMBL" id="CABBZR010000002">
    <property type="protein sequence ID" value="VSJ51162.1"/>
    <property type="molecule type" value="Genomic_DNA"/>
</dbReference>
<accession>A0A0B7LI85</accession>
<dbReference type="RefSeq" id="WP_000481750.1">
    <property type="nucleotide sequence ID" value="NZ_AP026916.1"/>
</dbReference>
<dbReference type="PROSITE" id="PS50943">
    <property type="entry name" value="HTH_CROC1"/>
    <property type="match status" value="1"/>
</dbReference>
<dbReference type="Proteomes" id="UP000310997">
    <property type="component" value="Unassembled WGS sequence"/>
</dbReference>
<dbReference type="InterPro" id="IPR010359">
    <property type="entry name" value="IrrE_HExxH"/>
</dbReference>
<evidence type="ECO:0000313" key="8">
    <source>
        <dbReference type="Proteomes" id="UP000311381"/>
    </source>
</evidence>
<evidence type="ECO:0000313" key="7">
    <source>
        <dbReference type="Proteomes" id="UP000310997"/>
    </source>
</evidence>
<dbReference type="Proteomes" id="UP000405447">
    <property type="component" value="Unassembled WGS sequence"/>
</dbReference>
<dbReference type="SMART" id="SM00530">
    <property type="entry name" value="HTH_XRE"/>
    <property type="match status" value="1"/>
</dbReference>
<organism evidence="6 7">
    <name type="scientific">Streptococcus pneumoniae</name>
    <dbReference type="NCBI Taxonomy" id="1313"/>
    <lineage>
        <taxon>Bacteria</taxon>
        <taxon>Bacillati</taxon>
        <taxon>Bacillota</taxon>
        <taxon>Bacilli</taxon>
        <taxon>Lactobacillales</taxon>
        <taxon>Streptococcaceae</taxon>
        <taxon>Streptococcus</taxon>
    </lineage>
</organism>
<dbReference type="EMBL" id="CABDLL010000006">
    <property type="protein sequence ID" value="VTE38258.1"/>
    <property type="molecule type" value="Genomic_DNA"/>
</dbReference>
<dbReference type="Gene3D" id="1.10.260.40">
    <property type="entry name" value="lambda repressor-like DNA-binding domains"/>
    <property type="match status" value="1"/>
</dbReference>
<dbReference type="Proteomes" id="UP000314170">
    <property type="component" value="Unassembled WGS sequence"/>
</dbReference>
<dbReference type="EMBL" id="CABCSJ010000003">
    <property type="protein sequence ID" value="VST66105.1"/>
    <property type="molecule type" value="Genomic_DNA"/>
</dbReference>
<dbReference type="GO" id="GO:0003677">
    <property type="term" value="F:DNA binding"/>
    <property type="evidence" value="ECO:0007669"/>
    <property type="project" value="InterPro"/>
</dbReference>
<dbReference type="SUPFAM" id="SSF47413">
    <property type="entry name" value="lambda repressor-like DNA-binding domains"/>
    <property type="match status" value="1"/>
</dbReference>
<name>A0A0B7LI85_STREE</name>
<dbReference type="PANTHER" id="PTHR43236:SF1">
    <property type="entry name" value="BLL7220 PROTEIN"/>
    <property type="match status" value="1"/>
</dbReference>
<dbReference type="AlphaFoldDB" id="A0A0B7LI85"/>
<dbReference type="OMA" id="VDAFSCW"/>
<sequence length="383" mass="44799">MFNGRVLKELRLLNGLSRAELAQRINLTEQAIWQFESNETKPKLSTKMHLANQFHVDLTYFEQEEESIRFDSSVIAFRNADLATRKTIDIQTMYLHKVDSLIDYFESFVIIPNIIIHDLSNVVSESYHKGESIEELALYAREKLGISKDNHDLLYKLERSGIYIVERLINGQADAYSAWSKLGRPYIVLGTNKSSVRRNFDLAHELGHILLHKYKDMNEDGDRLEQEANYFASCFLLPKEEFLVKFEERVGKRVSNPDSYILLKSDLNVSIQALEYRAFKLGLLTPKQHSYFYRQIAQKGYKMIEPLDDQIFVKKPSKVKSILDVVLSNHLVSLATIMSKQSIRLQFISEIFSVEMKFFDQYQEDRRTDRFDNIIPLYKRNNL</sequence>
<dbReference type="Proteomes" id="UP000311381">
    <property type="component" value="Unassembled WGS sequence"/>
</dbReference>
<protein>
    <submittedName>
        <fullName evidence="6">Transcriptional regulator</fullName>
    </submittedName>
</protein>
<dbReference type="InterPro" id="IPR052345">
    <property type="entry name" value="Rad_response_metalloprotease"/>
</dbReference>
<evidence type="ECO:0000259" key="2">
    <source>
        <dbReference type="PROSITE" id="PS50943"/>
    </source>
</evidence>
<comment type="similarity">
    <text evidence="1">Belongs to the short-chain fatty acyl-CoA assimilation regulator (ScfR) family.</text>
</comment>